<organism evidence="6 7">
    <name type="scientific">Microseira wollei NIES-4236</name>
    <dbReference type="NCBI Taxonomy" id="2530354"/>
    <lineage>
        <taxon>Bacteria</taxon>
        <taxon>Bacillati</taxon>
        <taxon>Cyanobacteriota</taxon>
        <taxon>Cyanophyceae</taxon>
        <taxon>Oscillatoriophycideae</taxon>
        <taxon>Aerosakkonematales</taxon>
        <taxon>Aerosakkonemataceae</taxon>
        <taxon>Microseira</taxon>
    </lineage>
</organism>
<keyword evidence="2" id="KW-0442">Lipid degradation</keyword>
<keyword evidence="1" id="KW-0378">Hydrolase</keyword>
<reference evidence="6" key="1">
    <citation type="submission" date="2019-10" db="EMBL/GenBank/DDBJ databases">
        <title>Draft genome sequece of Microseira wollei NIES-4236.</title>
        <authorList>
            <person name="Yamaguchi H."/>
            <person name="Suzuki S."/>
            <person name="Kawachi M."/>
        </authorList>
    </citation>
    <scope>NUCLEOTIDE SEQUENCE</scope>
    <source>
        <strain evidence="6">NIES-4236</strain>
    </source>
</reference>
<gene>
    <name evidence="6" type="ORF">MiSe_43740</name>
</gene>
<name>A0AAV3XBN3_9CYAN</name>
<dbReference type="EMBL" id="BLAY01000069">
    <property type="protein sequence ID" value="GET39603.1"/>
    <property type="molecule type" value="Genomic_DNA"/>
</dbReference>
<dbReference type="PANTHER" id="PTHR10272:SF13">
    <property type="entry name" value="POLY(ETHYLENE TEREPHTHALATE) HYDROLASE"/>
    <property type="match status" value="1"/>
</dbReference>
<evidence type="ECO:0000256" key="3">
    <source>
        <dbReference type="ARBA" id="ARBA00023098"/>
    </source>
</evidence>
<evidence type="ECO:0000313" key="7">
    <source>
        <dbReference type="Proteomes" id="UP001050975"/>
    </source>
</evidence>
<dbReference type="PROSITE" id="PS51257">
    <property type="entry name" value="PROKAR_LIPOPROTEIN"/>
    <property type="match status" value="1"/>
</dbReference>
<evidence type="ECO:0000259" key="5">
    <source>
        <dbReference type="Pfam" id="PF07176"/>
    </source>
</evidence>
<evidence type="ECO:0000256" key="4">
    <source>
        <dbReference type="SAM" id="SignalP"/>
    </source>
</evidence>
<feature type="domain" description="DUF1400" evidence="5">
    <location>
        <begin position="27"/>
        <end position="149"/>
    </location>
</feature>
<dbReference type="RefSeq" id="WP_226585033.1">
    <property type="nucleotide sequence ID" value="NZ_BLAY01000069.1"/>
</dbReference>
<dbReference type="InterPro" id="IPR010802">
    <property type="entry name" value="DUF1400"/>
</dbReference>
<comment type="caution">
    <text evidence="6">The sequence shown here is derived from an EMBL/GenBank/DDBJ whole genome shotgun (WGS) entry which is preliminary data.</text>
</comment>
<dbReference type="InterPro" id="IPR029058">
    <property type="entry name" value="AB_hydrolase_fold"/>
</dbReference>
<sequence>MTVKLAHKFLCTLALMLGSCWAMPVSAAERLLLRLGPFEQSIEIEDLERFAKTGELPGNLRSFSVVLNQDVRNILLQRLQVDPNITDRVIKDWLRSPAAEQVIKSLGDALPNSSIEQVQAAISIAARQANGLSAISLLRAFPGESVTIDVTRAIALALQFNPSFWESQVLGPMLERELASDTTGFDPPFNPAQRGFGRVEEQTLTFWDRQRDRLIPVDIYSNHPNSNLDGYDLTPPDPGPLVIISHGFGADRGFLRYLARHLASHGLTVAALEHPGSNVNWLSRASVSGNPGDLISPSEFIDRPKDISFLLDELELLNEQPGTWQGKFNTKLVSVIGHSLGGYTALALAGGELQLDELRRSCKSTDLLSKSPAEWLQCAASELPSRRLQLGDARVKNALALNPVVGQLFGKTGLKQVAIPTLILSGTEDAFTPAVNHQLQPFTQLGGEKYLITVIGGTHLSVGDPSNLGIQRTLVQERIGDDVEPLHQLLQGVSLAFIKQLTPEAKTYEPFLTPAYAQSLSSQELPLRFNTQLPATVYRWLQITARR</sequence>
<proteinExistence type="predicted"/>
<dbReference type="Proteomes" id="UP001050975">
    <property type="component" value="Unassembled WGS sequence"/>
</dbReference>
<evidence type="ECO:0000256" key="1">
    <source>
        <dbReference type="ARBA" id="ARBA00022801"/>
    </source>
</evidence>
<keyword evidence="7" id="KW-1185">Reference proteome</keyword>
<feature type="chain" id="PRO_5043752566" description="DUF1400 domain-containing protein" evidence="4">
    <location>
        <begin position="28"/>
        <end position="547"/>
    </location>
</feature>
<dbReference type="GO" id="GO:0016042">
    <property type="term" value="P:lipid catabolic process"/>
    <property type="evidence" value="ECO:0007669"/>
    <property type="project" value="UniProtKB-KW"/>
</dbReference>
<evidence type="ECO:0000313" key="6">
    <source>
        <dbReference type="EMBL" id="GET39603.1"/>
    </source>
</evidence>
<dbReference type="AlphaFoldDB" id="A0AAV3XBN3"/>
<keyword evidence="3" id="KW-0443">Lipid metabolism</keyword>
<accession>A0AAV3XBN3</accession>
<dbReference type="SUPFAM" id="SSF53474">
    <property type="entry name" value="alpha/beta-Hydrolases"/>
    <property type="match status" value="1"/>
</dbReference>
<dbReference type="GO" id="GO:0003847">
    <property type="term" value="F:1-alkyl-2-acetylglycerophosphocholine esterase activity"/>
    <property type="evidence" value="ECO:0007669"/>
    <property type="project" value="TreeGrafter"/>
</dbReference>
<dbReference type="Pfam" id="PF07176">
    <property type="entry name" value="DUF1400"/>
    <property type="match status" value="1"/>
</dbReference>
<dbReference type="Pfam" id="PF03403">
    <property type="entry name" value="PAF-AH_p_II"/>
    <property type="match status" value="1"/>
</dbReference>
<dbReference type="PANTHER" id="PTHR10272">
    <property type="entry name" value="PLATELET-ACTIVATING FACTOR ACETYLHYDROLASE"/>
    <property type="match status" value="1"/>
</dbReference>
<dbReference type="Gene3D" id="3.40.50.1820">
    <property type="entry name" value="alpha/beta hydrolase"/>
    <property type="match status" value="1"/>
</dbReference>
<protein>
    <recommendedName>
        <fullName evidence="5">DUF1400 domain-containing protein</fullName>
    </recommendedName>
</protein>
<feature type="signal peptide" evidence="4">
    <location>
        <begin position="1"/>
        <end position="27"/>
    </location>
</feature>
<keyword evidence="4" id="KW-0732">Signal</keyword>
<evidence type="ECO:0000256" key="2">
    <source>
        <dbReference type="ARBA" id="ARBA00022963"/>
    </source>
</evidence>